<evidence type="ECO:0000313" key="2">
    <source>
        <dbReference type="EMBL" id="MFI2474799.1"/>
    </source>
</evidence>
<dbReference type="Gene3D" id="2.160.20.80">
    <property type="entry name" value="E3 ubiquitin-protein ligase SopA"/>
    <property type="match status" value="1"/>
</dbReference>
<dbReference type="InterPro" id="IPR051082">
    <property type="entry name" value="Pentapeptide-BTB/POZ_domain"/>
</dbReference>
<dbReference type="InterPro" id="IPR001646">
    <property type="entry name" value="5peptide_repeat"/>
</dbReference>
<name>A0ABW7X111_9NOCA</name>
<sequence length="402" mass="43374">MAIVRIAPMALTPNVDYADDSWHGQGPAQDDRCVNASSTPQPARRRRPPLAGRGRSTRLHRPPPRPSLLRRGGARVRASLARWSAPGWLGRTLPFITAATAIAAVLYSGQSLRLTQESNQHQYELARQQQAADRYTKATELLGAKDSTLQVRLGALYSLGQLATDFPDQRFPVVSSLAAYLRETHPTADPLVSMTDVPRSRNCKTLTPTPLAQPDVDAAIGVLASHVIPGKPTASRNWVNVANTCLQGVLLDRADLSGLDAQNAIFAFATMRRSDFRYASLSGADFSAAALYYSNLSGLEASNVCLDVTYLTGADLSNVKLRNIGAHEVQLDRANLRNAEIHRAYLAGADLTGADLTGALLSDLVLDDAVLTDANLTDVKFDRVHYNSGTLWPAGFVPPPST</sequence>
<evidence type="ECO:0000313" key="3">
    <source>
        <dbReference type="Proteomes" id="UP001611415"/>
    </source>
</evidence>
<keyword evidence="3" id="KW-1185">Reference proteome</keyword>
<accession>A0ABW7X111</accession>
<reference evidence="2 3" key="1">
    <citation type="submission" date="2024-10" db="EMBL/GenBank/DDBJ databases">
        <title>The Natural Products Discovery Center: Release of the First 8490 Sequenced Strains for Exploring Actinobacteria Biosynthetic Diversity.</title>
        <authorList>
            <person name="Kalkreuter E."/>
            <person name="Kautsar S.A."/>
            <person name="Yang D."/>
            <person name="Bader C.D."/>
            <person name="Teijaro C.N."/>
            <person name="Fluegel L."/>
            <person name="Davis C.M."/>
            <person name="Simpson J.R."/>
            <person name="Lauterbach L."/>
            <person name="Steele A.D."/>
            <person name="Gui C."/>
            <person name="Meng S."/>
            <person name="Li G."/>
            <person name="Viehrig K."/>
            <person name="Ye F."/>
            <person name="Su P."/>
            <person name="Kiefer A.F."/>
            <person name="Nichols A."/>
            <person name="Cepeda A.J."/>
            <person name="Yan W."/>
            <person name="Fan B."/>
            <person name="Jiang Y."/>
            <person name="Adhikari A."/>
            <person name="Zheng C.-J."/>
            <person name="Schuster L."/>
            <person name="Cowan T.M."/>
            <person name="Smanski M.J."/>
            <person name="Chevrette M.G."/>
            <person name="De Carvalho L.P.S."/>
            <person name="Shen B."/>
        </authorList>
    </citation>
    <scope>NUCLEOTIDE SEQUENCE [LARGE SCALE GENOMIC DNA]</scope>
    <source>
        <strain evidence="2 3">NPDC019275</strain>
    </source>
</reference>
<dbReference type="SUPFAM" id="SSF141571">
    <property type="entry name" value="Pentapeptide repeat-like"/>
    <property type="match status" value="1"/>
</dbReference>
<dbReference type="RefSeq" id="WP_397092840.1">
    <property type="nucleotide sequence ID" value="NZ_JBIRYO010000008.1"/>
</dbReference>
<dbReference type="Proteomes" id="UP001611415">
    <property type="component" value="Unassembled WGS sequence"/>
</dbReference>
<dbReference type="EMBL" id="JBIRYO010000008">
    <property type="protein sequence ID" value="MFI2474799.1"/>
    <property type="molecule type" value="Genomic_DNA"/>
</dbReference>
<protein>
    <submittedName>
        <fullName evidence="2">Pentapeptide repeat-containing protein</fullName>
    </submittedName>
</protein>
<dbReference type="PANTHER" id="PTHR14136:SF17">
    <property type="entry name" value="BTB_POZ DOMAIN-CONTAINING PROTEIN KCTD9"/>
    <property type="match status" value="1"/>
</dbReference>
<proteinExistence type="predicted"/>
<feature type="region of interest" description="Disordered" evidence="1">
    <location>
        <begin position="18"/>
        <end position="72"/>
    </location>
</feature>
<comment type="caution">
    <text evidence="2">The sequence shown here is derived from an EMBL/GenBank/DDBJ whole genome shotgun (WGS) entry which is preliminary data.</text>
</comment>
<evidence type="ECO:0000256" key="1">
    <source>
        <dbReference type="SAM" id="MobiDB-lite"/>
    </source>
</evidence>
<organism evidence="2 3">
    <name type="scientific">Nocardia xishanensis</name>
    <dbReference type="NCBI Taxonomy" id="238964"/>
    <lineage>
        <taxon>Bacteria</taxon>
        <taxon>Bacillati</taxon>
        <taxon>Actinomycetota</taxon>
        <taxon>Actinomycetes</taxon>
        <taxon>Mycobacteriales</taxon>
        <taxon>Nocardiaceae</taxon>
        <taxon>Nocardia</taxon>
    </lineage>
</organism>
<dbReference type="Pfam" id="PF00805">
    <property type="entry name" value="Pentapeptide"/>
    <property type="match status" value="2"/>
</dbReference>
<dbReference type="PANTHER" id="PTHR14136">
    <property type="entry name" value="BTB_POZ DOMAIN-CONTAINING PROTEIN KCTD9"/>
    <property type="match status" value="1"/>
</dbReference>
<gene>
    <name evidence="2" type="ORF">ACH49W_15595</name>
</gene>